<dbReference type="EMBL" id="AYTF01000001">
    <property type="protein sequence ID" value="ESV64069.1"/>
    <property type="molecule type" value="Genomic_DNA"/>
</dbReference>
<dbReference type="Proteomes" id="UP000018502">
    <property type="component" value="Unassembled WGS sequence"/>
</dbReference>
<sequence length="66" mass="6628">MGSKTARSAVRKATVPGSVKVNRTLTTSQAGVSASAAYAVGGVRVDLAGSATITRPTPTAGRKRAR</sequence>
<comment type="caution">
    <text evidence="1">The sequence shown here is derived from an EMBL/GenBank/DDBJ whole genome shotgun (WGS) entry which is preliminary data.</text>
</comment>
<gene>
    <name evidence="1" type="ORF">L833_1448</name>
</gene>
<reference evidence="1 2" key="1">
    <citation type="journal article" date="2014" name="Emerg. Infect. Dis.">
        <title>High-level Relatedness among Mycobacterium abscessus subsp. massiliense Strains from Widely Separated Outbreaks.</title>
        <authorList>
            <person name="Tettelin H."/>
            <person name="Davidson R.M."/>
            <person name="Agrawal S."/>
            <person name="Aitken M.L."/>
            <person name="Shallom S."/>
            <person name="Hasan N.A."/>
            <person name="Strong M."/>
            <person name="Nogueira de Moura V.C."/>
            <person name="De Groote M.A."/>
            <person name="Duarte R.S."/>
            <person name="Hine E."/>
            <person name="Parankush S."/>
            <person name="Su Q."/>
            <person name="Daugherty S.C."/>
            <person name="Fraser C.M."/>
            <person name="Brown-Elliott B.A."/>
            <person name="Wallace R.J.Jr."/>
            <person name="Holland S.M."/>
            <person name="Sampaio E.P."/>
            <person name="Olivier K.N."/>
            <person name="Jackson M."/>
            <person name="Zelazny A.M."/>
        </authorList>
    </citation>
    <scope>NUCLEOTIDE SEQUENCE [LARGE SCALE GENOMIC DNA]</scope>
    <source>
        <strain evidence="1 2">MAB_091912_2446</strain>
    </source>
</reference>
<dbReference type="AlphaFoldDB" id="A0A829M7A5"/>
<organism evidence="1 2">
    <name type="scientific">Mycobacteroides abscessus MAB_091912_2446</name>
    <dbReference type="NCBI Taxonomy" id="1335414"/>
    <lineage>
        <taxon>Bacteria</taxon>
        <taxon>Bacillati</taxon>
        <taxon>Actinomycetota</taxon>
        <taxon>Actinomycetes</taxon>
        <taxon>Mycobacteriales</taxon>
        <taxon>Mycobacteriaceae</taxon>
        <taxon>Mycobacteroides</taxon>
        <taxon>Mycobacteroides abscessus</taxon>
    </lineage>
</organism>
<evidence type="ECO:0000313" key="2">
    <source>
        <dbReference type="Proteomes" id="UP000018502"/>
    </source>
</evidence>
<evidence type="ECO:0000313" key="1">
    <source>
        <dbReference type="EMBL" id="ESV64069.1"/>
    </source>
</evidence>
<proteinExistence type="predicted"/>
<protein>
    <submittedName>
        <fullName evidence="1">Uncharacterized protein</fullName>
    </submittedName>
</protein>
<name>A0A829M7A5_9MYCO</name>
<accession>A0A829M7A5</accession>